<evidence type="ECO:0000259" key="7">
    <source>
        <dbReference type="PROSITE" id="PS51194"/>
    </source>
</evidence>
<dbReference type="PROSITE" id="PS51192">
    <property type="entry name" value="HELICASE_ATP_BIND_1"/>
    <property type="match status" value="1"/>
</dbReference>
<accession>A2C686</accession>
<evidence type="ECO:0000256" key="5">
    <source>
        <dbReference type="SAM" id="MobiDB-lite"/>
    </source>
</evidence>
<dbReference type="GO" id="GO:0004386">
    <property type="term" value="F:helicase activity"/>
    <property type="evidence" value="ECO:0007669"/>
    <property type="project" value="UniProtKB-KW"/>
</dbReference>
<feature type="region of interest" description="Disordered" evidence="5">
    <location>
        <begin position="829"/>
        <end position="853"/>
    </location>
</feature>
<dbReference type="GO" id="GO:0003676">
    <property type="term" value="F:nucleic acid binding"/>
    <property type="evidence" value="ECO:0007669"/>
    <property type="project" value="InterPro"/>
</dbReference>
<evidence type="ECO:0000256" key="3">
    <source>
        <dbReference type="ARBA" id="ARBA00022806"/>
    </source>
</evidence>
<evidence type="ECO:0000313" key="8">
    <source>
        <dbReference type="EMBL" id="ABM76996.1"/>
    </source>
</evidence>
<feature type="domain" description="Helicase C-terminal" evidence="7">
    <location>
        <begin position="214"/>
        <end position="383"/>
    </location>
</feature>
<dbReference type="STRING" id="59922.P9303_02411"/>
<dbReference type="InterPro" id="IPR014001">
    <property type="entry name" value="Helicase_ATP-bd"/>
</dbReference>
<dbReference type="InterPro" id="IPR011545">
    <property type="entry name" value="DEAD/DEAH_box_helicase_dom"/>
</dbReference>
<dbReference type="InterPro" id="IPR007502">
    <property type="entry name" value="Helicase-assoc_dom"/>
</dbReference>
<evidence type="ECO:0000259" key="6">
    <source>
        <dbReference type="PROSITE" id="PS51192"/>
    </source>
</evidence>
<dbReference type="HOGENOM" id="CLU_001832_5_6_3"/>
<dbReference type="Pfam" id="PF04408">
    <property type="entry name" value="WHD_HA2"/>
    <property type="match status" value="1"/>
</dbReference>
<dbReference type="SMART" id="SM00490">
    <property type="entry name" value="HELICc"/>
    <property type="match status" value="1"/>
</dbReference>
<dbReference type="InterPro" id="IPR013689">
    <property type="entry name" value="RNA_helicase_ATP-dep_HrpB_C"/>
</dbReference>
<dbReference type="InterPro" id="IPR001650">
    <property type="entry name" value="Helicase_C-like"/>
</dbReference>
<dbReference type="InterPro" id="IPR056329">
    <property type="entry name" value="CON_HrpB"/>
</dbReference>
<dbReference type="BioCyc" id="PMAR59922:G1G80-232-MONOMER"/>
<evidence type="ECO:0000256" key="2">
    <source>
        <dbReference type="ARBA" id="ARBA00022801"/>
    </source>
</evidence>
<dbReference type="GO" id="GO:0016787">
    <property type="term" value="F:hydrolase activity"/>
    <property type="evidence" value="ECO:0007669"/>
    <property type="project" value="UniProtKB-KW"/>
</dbReference>
<evidence type="ECO:0000256" key="4">
    <source>
        <dbReference type="ARBA" id="ARBA00022840"/>
    </source>
</evidence>
<dbReference type="InterPro" id="IPR027417">
    <property type="entry name" value="P-loop_NTPase"/>
</dbReference>
<dbReference type="RefSeq" id="WP_011824924.1">
    <property type="nucleotide sequence ID" value="NC_008820.1"/>
</dbReference>
<evidence type="ECO:0000256" key="1">
    <source>
        <dbReference type="ARBA" id="ARBA00022741"/>
    </source>
</evidence>
<dbReference type="CDD" id="cd18791">
    <property type="entry name" value="SF2_C_RHA"/>
    <property type="match status" value="1"/>
</dbReference>
<dbReference type="Pfam" id="PF00271">
    <property type="entry name" value="Helicase_C"/>
    <property type="match status" value="1"/>
</dbReference>
<dbReference type="AlphaFoldDB" id="A2C686"/>
<keyword evidence="1" id="KW-0547">Nucleotide-binding</keyword>
<reference evidence="8 9" key="1">
    <citation type="journal article" date="2007" name="PLoS Genet.">
        <title>Patterns and implications of gene gain and loss in the evolution of Prochlorococcus.</title>
        <authorList>
            <person name="Kettler G.C."/>
            <person name="Martiny A.C."/>
            <person name="Huang K."/>
            <person name="Zucker J."/>
            <person name="Coleman M.L."/>
            <person name="Rodrigue S."/>
            <person name="Chen F."/>
            <person name="Lapidus A."/>
            <person name="Ferriera S."/>
            <person name="Johnson J."/>
            <person name="Steglich C."/>
            <person name="Church G.M."/>
            <person name="Richardson P."/>
            <person name="Chisholm S.W."/>
        </authorList>
    </citation>
    <scope>NUCLEOTIDE SEQUENCE [LARGE SCALE GENOMIC DNA]</scope>
    <source>
        <strain evidence="8 9">MIT 9303</strain>
    </source>
</reference>
<keyword evidence="3 8" id="KW-0347">Helicase</keyword>
<proteinExistence type="predicted"/>
<keyword evidence="4" id="KW-0067">ATP-binding</keyword>
<organism evidence="8 9">
    <name type="scientific">Prochlorococcus marinus (strain MIT 9303)</name>
    <dbReference type="NCBI Taxonomy" id="59922"/>
    <lineage>
        <taxon>Bacteria</taxon>
        <taxon>Bacillati</taxon>
        <taxon>Cyanobacteriota</taxon>
        <taxon>Cyanophyceae</taxon>
        <taxon>Synechococcales</taxon>
        <taxon>Prochlorococcaceae</taxon>
        <taxon>Prochlorococcus</taxon>
    </lineage>
</organism>
<dbReference type="EMBL" id="CP000554">
    <property type="protein sequence ID" value="ABM76996.1"/>
    <property type="molecule type" value="Genomic_DNA"/>
</dbReference>
<dbReference type="Pfam" id="PF24473">
    <property type="entry name" value="CON_HrpB"/>
    <property type="match status" value="1"/>
</dbReference>
<dbReference type="Proteomes" id="UP000002274">
    <property type="component" value="Chromosome"/>
</dbReference>
<gene>
    <name evidence="8" type="primary">hrpB</name>
    <name evidence="8" type="ordered locus">P9303_02411</name>
</gene>
<dbReference type="SMART" id="SM00847">
    <property type="entry name" value="HA2"/>
    <property type="match status" value="1"/>
</dbReference>
<dbReference type="PIRSF" id="PIRSF005496">
    <property type="entry name" value="ATP_hel_hrpB"/>
    <property type="match status" value="1"/>
</dbReference>
<dbReference type="InterPro" id="IPR048333">
    <property type="entry name" value="HA2_WH"/>
</dbReference>
<sequence length="853" mass="94889">MGDLPIDSLLTQLCHSLTASATVLLQAPPGAGKTTRVPLALMGALDGHTPLPGRIWMLEPRRLAVKAAASRLAASLKEPLGERVGFAIRHEQLRSKRTQLEVITDGLFLRRLQSDPSLNGIDCVIFDEFHERRRDSDLALALLLEARPLLHPELRLLLMSATLNLGELQDRLPEATLLQSEGKAFPVATHHQTPRPDEPLPHQVMRAIKAHALPLTEASDRTSSRPTVLVFLPGQREIKRTQELLAAQESLTHWNLAYLHGQQPLHVQARALLGAESPWIGKIVLASSIAESSLTLEGVRLVIDSGLSRQSRFDPNTGMEGLETVPSSLASANQRQGRAGRQSPGQCVRLWSLAEQLRKPEHAPPEVLVADPMPVVLELAAWGAGLGETLPWIDPPPQSALQKGRQQLINLNALKHDGRITTLGRHLCKLGIHPRLGILLLQAKGWGCAALGAELAALLGDRDPLNSHQVGSDLRTRLDWLRQDQREIHRSARQGHQQMRRLSQRLLGQLKTIRQDDQYSKQANKDLSEHALAAQLIATAFPEWLALERPGKAGHYRLRQGRGAILRQHDPLRSSPALAVARVDLGQANTLIQLAIPLPMQWVETLSQTDGEWSESVSWDEKSSRIRAERLLKIGELLIQRERLPQPEPEHCRKILLDVLCHQGLGQLPWGRRSQQLRARLELAHRHLGTPWPPRDLKFLGHQPSSWLNQPLLGCHSLDELGEEGLIEALWGELPWEMRQTLDILLPNQLTIPSGRSAVLNYGDGEVKLSVKLQEMFGCEDGPKLINGKLPVTLELLSPAGRTLQLTTDLAGFWSDSYQDVRREMRGRYPKHPWPENPRAAQATARIKKHMGG</sequence>
<name>A2C686_PROM3</name>
<dbReference type="Pfam" id="PF08482">
    <property type="entry name" value="HrpB_C"/>
    <property type="match status" value="1"/>
</dbReference>
<dbReference type="PANTHER" id="PTHR43519:SF1">
    <property type="entry name" value="ATP-DEPENDENT RNA HELICASE HRPB"/>
    <property type="match status" value="1"/>
</dbReference>
<dbReference type="KEGG" id="pmf:P9303_02411"/>
<dbReference type="PROSITE" id="PS51194">
    <property type="entry name" value="HELICASE_CTER"/>
    <property type="match status" value="1"/>
</dbReference>
<dbReference type="SUPFAM" id="SSF52540">
    <property type="entry name" value="P-loop containing nucleoside triphosphate hydrolases"/>
    <property type="match status" value="2"/>
</dbReference>
<dbReference type="PANTHER" id="PTHR43519">
    <property type="entry name" value="ATP-DEPENDENT RNA HELICASE HRPB"/>
    <property type="match status" value="1"/>
</dbReference>
<dbReference type="InterPro" id="IPR010225">
    <property type="entry name" value="HrpB"/>
</dbReference>
<dbReference type="SMART" id="SM00487">
    <property type="entry name" value="DEXDc"/>
    <property type="match status" value="1"/>
</dbReference>
<keyword evidence="2" id="KW-0378">Hydrolase</keyword>
<feature type="domain" description="Helicase ATP-binding" evidence="6">
    <location>
        <begin position="14"/>
        <end position="181"/>
    </location>
</feature>
<dbReference type="Gene3D" id="1.20.120.1080">
    <property type="match status" value="1"/>
</dbReference>
<dbReference type="Gene3D" id="3.40.50.300">
    <property type="entry name" value="P-loop containing nucleotide triphosphate hydrolases"/>
    <property type="match status" value="2"/>
</dbReference>
<evidence type="ECO:0000313" key="9">
    <source>
        <dbReference type="Proteomes" id="UP000002274"/>
    </source>
</evidence>
<dbReference type="NCBIfam" id="TIGR01970">
    <property type="entry name" value="DEAH_box_HrpB"/>
    <property type="match status" value="1"/>
</dbReference>
<dbReference type="Pfam" id="PF00270">
    <property type="entry name" value="DEAD"/>
    <property type="match status" value="1"/>
</dbReference>
<dbReference type="GO" id="GO:0005524">
    <property type="term" value="F:ATP binding"/>
    <property type="evidence" value="ECO:0007669"/>
    <property type="project" value="UniProtKB-KW"/>
</dbReference>
<protein>
    <submittedName>
        <fullName evidence="8">DEAD/DEAH box helicase:Helicase C-terminal domain</fullName>
    </submittedName>
</protein>